<dbReference type="AlphaFoldDB" id="A0A0L0HVQ3"/>
<feature type="transmembrane region" description="Helical" evidence="2">
    <location>
        <begin position="115"/>
        <end position="132"/>
    </location>
</feature>
<dbReference type="InterPro" id="IPR012171">
    <property type="entry name" value="Fatty_acid_desaturase"/>
</dbReference>
<proteinExistence type="predicted"/>
<dbReference type="GO" id="GO:0016491">
    <property type="term" value="F:oxidoreductase activity"/>
    <property type="evidence" value="ECO:0007669"/>
    <property type="project" value="InterPro"/>
</dbReference>
<dbReference type="GeneID" id="27684535"/>
<dbReference type="OMA" id="WCIGHDA"/>
<dbReference type="Proteomes" id="UP000053201">
    <property type="component" value="Unassembled WGS sequence"/>
</dbReference>
<organism evidence="4 5">
    <name type="scientific">Spizellomyces punctatus (strain DAOM BR117)</name>
    <dbReference type="NCBI Taxonomy" id="645134"/>
    <lineage>
        <taxon>Eukaryota</taxon>
        <taxon>Fungi</taxon>
        <taxon>Fungi incertae sedis</taxon>
        <taxon>Chytridiomycota</taxon>
        <taxon>Chytridiomycota incertae sedis</taxon>
        <taxon>Chytridiomycetes</taxon>
        <taxon>Spizellomycetales</taxon>
        <taxon>Spizellomycetaceae</taxon>
        <taxon>Spizellomyces</taxon>
    </lineage>
</organism>
<protein>
    <recommendedName>
        <fullName evidence="3">Fatty acid desaturase domain-containing protein</fullName>
    </recommendedName>
</protein>
<dbReference type="eggNOG" id="ENOG502QQNB">
    <property type="taxonomic scope" value="Eukaryota"/>
</dbReference>
<feature type="domain" description="Fatty acid desaturase" evidence="3">
    <location>
        <begin position="77"/>
        <end position="332"/>
    </location>
</feature>
<dbReference type="CDD" id="cd03507">
    <property type="entry name" value="Delta12-FADS-like"/>
    <property type="match status" value="1"/>
</dbReference>
<feature type="region of interest" description="Disordered" evidence="1">
    <location>
        <begin position="1"/>
        <end position="26"/>
    </location>
</feature>
<dbReference type="InterPro" id="IPR005804">
    <property type="entry name" value="FA_desaturase_dom"/>
</dbReference>
<dbReference type="PANTHER" id="PTHR32100">
    <property type="entry name" value="OMEGA-6 FATTY ACID DESATURASE, CHLOROPLASTIC"/>
    <property type="match status" value="1"/>
</dbReference>
<evidence type="ECO:0000313" key="5">
    <source>
        <dbReference type="Proteomes" id="UP000053201"/>
    </source>
</evidence>
<sequence length="372" mass="42343">MAATEMSSASADNAKRQHPGSQVNLSSLRKSLPPRVFEKSLALSMGYFVFDALVLGGLYLAYSTTLCSKASWSALEWCLYAVWVQAVGFFMWSLFCIGHDCGHGSFSDSKSVNAVVGHLSHGYLLVPFWPWARSHAQHHAYHNHKDKDMSHPWLTPEEETPGAKLLKDQPFLVPFAYGFGYILAGIPDGSHFVPWSPLFRNNKERAQCVVSSGVVFLYFVALRLVAKNWTSFAYGYAMPWLVYNAWLYIVTYLQHHTAETRVYSSASWTFTTGAVETVDREYTPFGFLDKLMHNITNGHVVHHLFYTSIPHYRLMEATPVVAETLGKSYRRVDGFPFLEFLKSHWHSTRALLTWVPEEGIWTLQKQESRKNL</sequence>
<name>A0A0L0HVQ3_SPIPD</name>
<dbReference type="VEuPathDB" id="FungiDB:SPPG_00830"/>
<dbReference type="Pfam" id="PF00487">
    <property type="entry name" value="FA_desaturase"/>
    <property type="match status" value="1"/>
</dbReference>
<dbReference type="STRING" id="645134.A0A0L0HVQ3"/>
<evidence type="ECO:0000256" key="1">
    <source>
        <dbReference type="SAM" id="MobiDB-lite"/>
    </source>
</evidence>
<feature type="transmembrane region" description="Helical" evidence="2">
    <location>
        <begin position="232"/>
        <end position="253"/>
    </location>
</feature>
<feature type="transmembrane region" description="Helical" evidence="2">
    <location>
        <begin position="208"/>
        <end position="226"/>
    </location>
</feature>
<feature type="transmembrane region" description="Helical" evidence="2">
    <location>
        <begin position="41"/>
        <end position="62"/>
    </location>
</feature>
<evidence type="ECO:0000259" key="3">
    <source>
        <dbReference type="Pfam" id="PF00487"/>
    </source>
</evidence>
<gene>
    <name evidence="4" type="ORF">SPPG_00830</name>
</gene>
<keyword evidence="5" id="KW-1185">Reference proteome</keyword>
<feature type="transmembrane region" description="Helical" evidence="2">
    <location>
        <begin position="74"/>
        <end position="95"/>
    </location>
</feature>
<accession>A0A0L0HVQ3</accession>
<reference evidence="4 5" key="1">
    <citation type="submission" date="2009-08" db="EMBL/GenBank/DDBJ databases">
        <title>The Genome Sequence of Spizellomyces punctatus strain DAOM BR117.</title>
        <authorList>
            <consortium name="The Broad Institute Genome Sequencing Platform"/>
            <person name="Russ C."/>
            <person name="Cuomo C."/>
            <person name="Shea T."/>
            <person name="Young S.K."/>
            <person name="Zeng Q."/>
            <person name="Koehrsen M."/>
            <person name="Haas B."/>
            <person name="Borodovsky M."/>
            <person name="Guigo R."/>
            <person name="Alvarado L."/>
            <person name="Berlin A."/>
            <person name="Bochicchio J."/>
            <person name="Borenstein D."/>
            <person name="Chapman S."/>
            <person name="Chen Z."/>
            <person name="Engels R."/>
            <person name="Freedman E."/>
            <person name="Gellesch M."/>
            <person name="Goldberg J."/>
            <person name="Griggs A."/>
            <person name="Gujja S."/>
            <person name="Heiman D."/>
            <person name="Hepburn T."/>
            <person name="Howarth C."/>
            <person name="Jen D."/>
            <person name="Larson L."/>
            <person name="Lewis B."/>
            <person name="Mehta T."/>
            <person name="Park D."/>
            <person name="Pearson M."/>
            <person name="Roberts A."/>
            <person name="Saif S."/>
            <person name="Shenoy N."/>
            <person name="Sisk P."/>
            <person name="Stolte C."/>
            <person name="Sykes S."/>
            <person name="Thomson T."/>
            <person name="Walk T."/>
            <person name="White J."/>
            <person name="Yandava C."/>
            <person name="Burger G."/>
            <person name="Gray M.W."/>
            <person name="Holland P.W.H."/>
            <person name="King N."/>
            <person name="Lang F.B.F."/>
            <person name="Roger A.J."/>
            <person name="Ruiz-Trillo I."/>
            <person name="Lander E."/>
            <person name="Nusbaum C."/>
        </authorList>
    </citation>
    <scope>NUCLEOTIDE SEQUENCE [LARGE SCALE GENOMIC DNA]</scope>
    <source>
        <strain evidence="4 5">DAOM BR117</strain>
    </source>
</reference>
<dbReference type="EMBL" id="KQ257450">
    <property type="protein sequence ID" value="KND05162.1"/>
    <property type="molecule type" value="Genomic_DNA"/>
</dbReference>
<keyword evidence="2" id="KW-1133">Transmembrane helix</keyword>
<evidence type="ECO:0000256" key="2">
    <source>
        <dbReference type="SAM" id="Phobius"/>
    </source>
</evidence>
<keyword evidence="2" id="KW-0472">Membrane</keyword>
<feature type="compositionally biased region" description="Polar residues" evidence="1">
    <location>
        <begin position="1"/>
        <end position="11"/>
    </location>
</feature>
<dbReference type="OrthoDB" id="1461976at2759"/>
<dbReference type="GO" id="GO:0006629">
    <property type="term" value="P:lipid metabolic process"/>
    <property type="evidence" value="ECO:0007669"/>
    <property type="project" value="InterPro"/>
</dbReference>
<evidence type="ECO:0000313" key="4">
    <source>
        <dbReference type="EMBL" id="KND05162.1"/>
    </source>
</evidence>
<dbReference type="RefSeq" id="XP_016613201.1">
    <property type="nucleotide sequence ID" value="XM_016749159.1"/>
</dbReference>
<keyword evidence="2" id="KW-0812">Transmembrane</keyword>
<dbReference type="InParanoid" id="A0A0L0HVQ3"/>